<evidence type="ECO:0000313" key="4">
    <source>
        <dbReference type="Proteomes" id="UP001329825"/>
    </source>
</evidence>
<reference evidence="3 4" key="1">
    <citation type="submission" date="2024-01" db="EMBL/GenBank/DDBJ databases">
        <title>Comparative genomics of Cryptococcus and Kwoniella reveals pathogenesis evolution and contrasting modes of karyotype evolution via chromosome fusion or intercentromeric recombination.</title>
        <authorList>
            <person name="Coelho M.A."/>
            <person name="David-Palma M."/>
            <person name="Shea T."/>
            <person name="Bowers K."/>
            <person name="McGinley-Smith S."/>
            <person name="Mohammad A.W."/>
            <person name="Gnirke A."/>
            <person name="Yurkov A.M."/>
            <person name="Nowrousian M."/>
            <person name="Sun S."/>
            <person name="Cuomo C.A."/>
            <person name="Heitman J."/>
        </authorList>
    </citation>
    <scope>NUCLEOTIDE SEQUENCE [LARGE SCALE GENOMIC DNA]</scope>
    <source>
        <strain evidence="3">CBS 11374</strain>
    </source>
</reference>
<dbReference type="SMART" id="SM00355">
    <property type="entry name" value="ZnF_C2H2"/>
    <property type="match status" value="3"/>
</dbReference>
<evidence type="ECO:0000256" key="1">
    <source>
        <dbReference type="SAM" id="MobiDB-lite"/>
    </source>
</evidence>
<feature type="compositionally biased region" description="Low complexity" evidence="1">
    <location>
        <begin position="35"/>
        <end position="46"/>
    </location>
</feature>
<sequence>MPVSMTRQGNVLLRFDPYERTRLDRPIRPPPPPQTSKAPAPQSQSQVMALRQPHMVQTSGRYQPSRGAQRDAKYTKKEAQKGESSSQARSRANSSRGRPNQCIQTHQGILLNEPSHQCQNPNSHRVHLIDQQREQMNLMETIRREQVIAIQAARQAHAEATESSDGEEQKIKAIQLQVFVHARSTHCGWSGCPAVLNSWAILEKHIHHAHLHPNHTPPGQVKCHWLDCTAIFGTAAECEKHVQTGHMGGFSARCPFNCLFEGPTFPSLMAHIQRRHPKATPDDFVPGLIHQKPVLPPKTALPPLPSLDQPDNYHPLNPIQPFSGGIGNRNRKMVARSCFKGRYPRVEAYVDKRGAGAAIKAVVENSKRLRLAPPSSAVTVRMEGNTEDVVKEGGTISEIEPGTARTLVELVDVLGSAKFATYKAKEEINGDSAGSGSYSSSASDTSCILKSTSLGSFPSSRSQRSSISDLNSVLSTETFEDLRVHSEQGQVVQTEMKSVKRSARLRLKVERQSSGSSGFFSPYSEES</sequence>
<gene>
    <name evidence="3" type="ORF">IL334_001149</name>
</gene>
<dbReference type="GeneID" id="87953280"/>
<evidence type="ECO:0000259" key="2">
    <source>
        <dbReference type="SMART" id="SM00355"/>
    </source>
</evidence>
<dbReference type="RefSeq" id="XP_062788960.1">
    <property type="nucleotide sequence ID" value="XM_062932909.1"/>
</dbReference>
<feature type="compositionally biased region" description="Basic and acidic residues" evidence="1">
    <location>
        <begin position="68"/>
        <end position="81"/>
    </location>
</feature>
<feature type="domain" description="C2H2-type" evidence="2">
    <location>
        <begin position="185"/>
        <end position="210"/>
    </location>
</feature>
<accession>A0ABZ1CSQ0</accession>
<dbReference type="Proteomes" id="UP001329825">
    <property type="component" value="Chromosome 1"/>
</dbReference>
<evidence type="ECO:0000313" key="3">
    <source>
        <dbReference type="EMBL" id="WRT64220.1"/>
    </source>
</evidence>
<organism evidence="3 4">
    <name type="scientific">Kwoniella shivajii</name>
    <dbReference type="NCBI Taxonomy" id="564305"/>
    <lineage>
        <taxon>Eukaryota</taxon>
        <taxon>Fungi</taxon>
        <taxon>Dikarya</taxon>
        <taxon>Basidiomycota</taxon>
        <taxon>Agaricomycotina</taxon>
        <taxon>Tremellomycetes</taxon>
        <taxon>Tremellales</taxon>
        <taxon>Cryptococcaceae</taxon>
        <taxon>Kwoniella</taxon>
    </lineage>
</organism>
<feature type="domain" description="C2H2-type" evidence="2">
    <location>
        <begin position="252"/>
        <end position="276"/>
    </location>
</feature>
<feature type="compositionally biased region" description="Basic and acidic residues" evidence="1">
    <location>
        <begin position="16"/>
        <end position="27"/>
    </location>
</feature>
<keyword evidence="4" id="KW-1185">Reference proteome</keyword>
<dbReference type="EMBL" id="CP141881">
    <property type="protein sequence ID" value="WRT64220.1"/>
    <property type="molecule type" value="Genomic_DNA"/>
</dbReference>
<protein>
    <recommendedName>
        <fullName evidence="2">C2H2-type domain-containing protein</fullName>
    </recommendedName>
</protein>
<feature type="domain" description="C2H2-type" evidence="2">
    <location>
        <begin position="221"/>
        <end position="246"/>
    </location>
</feature>
<dbReference type="InterPro" id="IPR013087">
    <property type="entry name" value="Znf_C2H2_type"/>
</dbReference>
<name>A0ABZ1CSQ0_9TREE</name>
<feature type="compositionally biased region" description="Low complexity" evidence="1">
    <location>
        <begin position="84"/>
        <end position="98"/>
    </location>
</feature>
<feature type="region of interest" description="Disordered" evidence="1">
    <location>
        <begin position="1"/>
        <end position="100"/>
    </location>
</feature>
<proteinExistence type="predicted"/>